<dbReference type="AlphaFoldDB" id="A0A2L2XH91"/>
<evidence type="ECO:0000313" key="8">
    <source>
        <dbReference type="Proteomes" id="UP000239549"/>
    </source>
</evidence>
<dbReference type="GO" id="GO:0006935">
    <property type="term" value="P:chemotaxis"/>
    <property type="evidence" value="ECO:0007669"/>
    <property type="project" value="InterPro"/>
</dbReference>
<keyword evidence="4" id="KW-1133">Transmembrane helix</keyword>
<dbReference type="PROSITE" id="PS50885">
    <property type="entry name" value="HAMP"/>
    <property type="match status" value="1"/>
</dbReference>
<comment type="caution">
    <text evidence="7">The sequence shown here is derived from an EMBL/GenBank/DDBJ whole genome shotgun (WGS) entry which is preliminary data.</text>
</comment>
<evidence type="ECO:0000256" key="3">
    <source>
        <dbReference type="PROSITE-ProRule" id="PRU00284"/>
    </source>
</evidence>
<dbReference type="PRINTS" id="PR00260">
    <property type="entry name" value="CHEMTRNSDUCR"/>
</dbReference>
<dbReference type="InterPro" id="IPR004090">
    <property type="entry name" value="Chemotax_Me-accpt_rcpt"/>
</dbReference>
<organism evidence="7 8">
    <name type="scientific">Desulfocucumis palustris</name>
    <dbReference type="NCBI Taxonomy" id="1898651"/>
    <lineage>
        <taxon>Bacteria</taxon>
        <taxon>Bacillati</taxon>
        <taxon>Bacillota</taxon>
        <taxon>Clostridia</taxon>
        <taxon>Eubacteriales</taxon>
        <taxon>Desulfocucumaceae</taxon>
        <taxon>Desulfocucumis</taxon>
    </lineage>
</organism>
<name>A0A2L2XH91_9FIRM</name>
<dbReference type="OrthoDB" id="1672921at2"/>
<sequence length="529" mass="56101">MKLKIGSKIMSGFLVLLLLLVAMGATSIYLTRAIGKDVENVKVINEHLALQKDIEIHFYNAVAGIRGYIAYGNVKFKDNYNKEINITLEMERTLLDVTGADKRDDVKKLIEVTTGYHNGITNDLIPAIEKQYSATDMAEIQAARAEVSRIAGTLVPVTEQLTGILKGLVASHKDVFLNNIEATEENVGQVVSASVIITAAAVIICVMLSIIITRSIKGPVMGMVGGAGRFAGGDFTRDIDVKSGDELGELARSLNNMAAQLKKLISDIVENAGILAAQSQELAASGEEVSATVEEVAGTTGEVAAMAEKSLKNAAVTAEESRKVVEVAESGGKTVKQTIDKMNSISTSAVKVNESVQSLGELSVKIGNITDVITGIAGQTNLLALNAAIEAARAGEQGRGFAVVAEEVRKLAEQSAGAAKEISHLITQIQSGVDVAIQSMEQSVTEVDDGVRLASRAETALTDIIEAVRVNIRLVEEINLGAGQTSQGMRQLSASNEQVTSTVQQIASATQELADIANRLQNSVEKFRI</sequence>
<protein>
    <submittedName>
        <fullName evidence="7">Methyl-accepting chemotaxis protein</fullName>
    </submittedName>
</protein>
<dbReference type="FunFam" id="1.10.287.950:FF:000001">
    <property type="entry name" value="Methyl-accepting chemotaxis sensory transducer"/>
    <property type="match status" value="1"/>
</dbReference>
<evidence type="ECO:0000256" key="1">
    <source>
        <dbReference type="ARBA" id="ARBA00023224"/>
    </source>
</evidence>
<dbReference type="RefSeq" id="WP_104373781.1">
    <property type="nucleotide sequence ID" value="NZ_BFAV01000181.1"/>
</dbReference>
<dbReference type="SMART" id="SM00283">
    <property type="entry name" value="MA"/>
    <property type="match status" value="1"/>
</dbReference>
<evidence type="ECO:0000256" key="4">
    <source>
        <dbReference type="SAM" id="Phobius"/>
    </source>
</evidence>
<dbReference type="GO" id="GO:0004888">
    <property type="term" value="F:transmembrane signaling receptor activity"/>
    <property type="evidence" value="ECO:0007669"/>
    <property type="project" value="InterPro"/>
</dbReference>
<keyword evidence="4" id="KW-0472">Membrane</keyword>
<dbReference type="CDD" id="cd06225">
    <property type="entry name" value="HAMP"/>
    <property type="match status" value="1"/>
</dbReference>
<feature type="domain" description="Methyl-accepting transducer" evidence="5">
    <location>
        <begin position="264"/>
        <end position="514"/>
    </location>
</feature>
<dbReference type="CDD" id="cd11386">
    <property type="entry name" value="MCP_signal"/>
    <property type="match status" value="1"/>
</dbReference>
<dbReference type="InterPro" id="IPR004089">
    <property type="entry name" value="MCPsignal_dom"/>
</dbReference>
<dbReference type="PANTHER" id="PTHR32089:SF112">
    <property type="entry name" value="LYSOZYME-LIKE PROTEIN-RELATED"/>
    <property type="match status" value="1"/>
</dbReference>
<dbReference type="Proteomes" id="UP000239549">
    <property type="component" value="Unassembled WGS sequence"/>
</dbReference>
<dbReference type="GO" id="GO:0016020">
    <property type="term" value="C:membrane"/>
    <property type="evidence" value="ECO:0007669"/>
    <property type="project" value="InterPro"/>
</dbReference>
<evidence type="ECO:0000259" key="5">
    <source>
        <dbReference type="PROSITE" id="PS50111"/>
    </source>
</evidence>
<dbReference type="Pfam" id="PF00015">
    <property type="entry name" value="MCPsignal"/>
    <property type="match status" value="1"/>
</dbReference>
<dbReference type="SUPFAM" id="SSF58104">
    <property type="entry name" value="Methyl-accepting chemotaxis protein (MCP) signaling domain"/>
    <property type="match status" value="1"/>
</dbReference>
<dbReference type="PROSITE" id="PS50111">
    <property type="entry name" value="CHEMOTAXIS_TRANSDUC_2"/>
    <property type="match status" value="1"/>
</dbReference>
<comment type="similarity">
    <text evidence="2">Belongs to the methyl-accepting chemotaxis (MCP) protein family.</text>
</comment>
<dbReference type="EMBL" id="BFAV01000181">
    <property type="protein sequence ID" value="GBF35739.1"/>
    <property type="molecule type" value="Genomic_DNA"/>
</dbReference>
<dbReference type="SMART" id="SM00304">
    <property type="entry name" value="HAMP"/>
    <property type="match status" value="1"/>
</dbReference>
<dbReference type="GO" id="GO:0007165">
    <property type="term" value="P:signal transduction"/>
    <property type="evidence" value="ECO:0007669"/>
    <property type="project" value="UniProtKB-KW"/>
</dbReference>
<gene>
    <name evidence="7" type="ORF">DCCM_4874</name>
</gene>
<feature type="transmembrane region" description="Helical" evidence="4">
    <location>
        <begin position="190"/>
        <end position="213"/>
    </location>
</feature>
<evidence type="ECO:0000259" key="6">
    <source>
        <dbReference type="PROSITE" id="PS50885"/>
    </source>
</evidence>
<keyword evidence="1 3" id="KW-0807">Transducer</keyword>
<accession>A0A2L2XH91</accession>
<feature type="domain" description="HAMP" evidence="6">
    <location>
        <begin position="214"/>
        <end position="266"/>
    </location>
</feature>
<keyword evidence="4" id="KW-0812">Transmembrane</keyword>
<reference evidence="8" key="1">
    <citation type="submission" date="2018-02" db="EMBL/GenBank/DDBJ databases">
        <title>Genome sequence of Desulfocucumis palustris strain NAW-5.</title>
        <authorList>
            <person name="Watanabe M."/>
            <person name="Kojima H."/>
            <person name="Fukui M."/>
        </authorList>
    </citation>
    <scope>NUCLEOTIDE SEQUENCE [LARGE SCALE GENOMIC DNA]</scope>
    <source>
        <strain evidence="8">NAW-5</strain>
    </source>
</reference>
<dbReference type="PANTHER" id="PTHR32089">
    <property type="entry name" value="METHYL-ACCEPTING CHEMOTAXIS PROTEIN MCPB"/>
    <property type="match status" value="1"/>
</dbReference>
<dbReference type="Gene3D" id="1.10.287.950">
    <property type="entry name" value="Methyl-accepting chemotaxis protein"/>
    <property type="match status" value="1"/>
</dbReference>
<proteinExistence type="inferred from homology"/>
<keyword evidence="8" id="KW-1185">Reference proteome</keyword>
<dbReference type="InterPro" id="IPR003660">
    <property type="entry name" value="HAMP_dom"/>
</dbReference>
<dbReference type="Pfam" id="PF00672">
    <property type="entry name" value="HAMP"/>
    <property type="match status" value="1"/>
</dbReference>
<evidence type="ECO:0000256" key="2">
    <source>
        <dbReference type="ARBA" id="ARBA00029447"/>
    </source>
</evidence>
<evidence type="ECO:0000313" key="7">
    <source>
        <dbReference type="EMBL" id="GBF35739.1"/>
    </source>
</evidence>